<evidence type="ECO:0000313" key="1">
    <source>
        <dbReference type="EMBL" id="CAK7339716.1"/>
    </source>
</evidence>
<accession>A0AAV1RTM2</accession>
<keyword evidence="2" id="KW-1185">Reference proteome</keyword>
<evidence type="ECO:0000313" key="2">
    <source>
        <dbReference type="Proteomes" id="UP001314170"/>
    </source>
</evidence>
<comment type="caution">
    <text evidence="1">The sequence shown here is derived from an EMBL/GenBank/DDBJ whole genome shotgun (WGS) entry which is preliminary data.</text>
</comment>
<dbReference type="EMBL" id="CAWUPB010001158">
    <property type="protein sequence ID" value="CAK7339716.1"/>
    <property type="molecule type" value="Genomic_DNA"/>
</dbReference>
<name>A0AAV1RTM2_9ROSI</name>
<dbReference type="Proteomes" id="UP001314170">
    <property type="component" value="Unassembled WGS sequence"/>
</dbReference>
<protein>
    <submittedName>
        <fullName evidence="1">Uncharacterized protein</fullName>
    </submittedName>
</protein>
<gene>
    <name evidence="1" type="ORF">DCAF_LOCUS14774</name>
</gene>
<dbReference type="AlphaFoldDB" id="A0AAV1RTM2"/>
<organism evidence="1 2">
    <name type="scientific">Dovyalis caffra</name>
    <dbReference type="NCBI Taxonomy" id="77055"/>
    <lineage>
        <taxon>Eukaryota</taxon>
        <taxon>Viridiplantae</taxon>
        <taxon>Streptophyta</taxon>
        <taxon>Embryophyta</taxon>
        <taxon>Tracheophyta</taxon>
        <taxon>Spermatophyta</taxon>
        <taxon>Magnoliopsida</taxon>
        <taxon>eudicotyledons</taxon>
        <taxon>Gunneridae</taxon>
        <taxon>Pentapetalae</taxon>
        <taxon>rosids</taxon>
        <taxon>fabids</taxon>
        <taxon>Malpighiales</taxon>
        <taxon>Salicaceae</taxon>
        <taxon>Flacourtieae</taxon>
        <taxon>Dovyalis</taxon>
    </lineage>
</organism>
<reference evidence="1 2" key="1">
    <citation type="submission" date="2024-01" db="EMBL/GenBank/DDBJ databases">
        <authorList>
            <person name="Waweru B."/>
        </authorList>
    </citation>
    <scope>NUCLEOTIDE SEQUENCE [LARGE SCALE GENOMIC DNA]</scope>
</reference>
<sequence>MAEWNVSAGDELEKTADMAYKCTQQRAVIHTIEKKGEKAVGDCTSRSHWA</sequence>
<proteinExistence type="predicted"/>